<dbReference type="InterPro" id="IPR023214">
    <property type="entry name" value="HAD_sf"/>
</dbReference>
<dbReference type="CDD" id="cd02603">
    <property type="entry name" value="HAD_sEH-N_like"/>
    <property type="match status" value="1"/>
</dbReference>
<dbReference type="InterPro" id="IPR006439">
    <property type="entry name" value="HAD-SF_hydro_IA"/>
</dbReference>
<dbReference type="HOGENOM" id="CLU_045011_9_1_10"/>
<dbReference type="AlphaFoldDB" id="H1DJV4"/>
<dbReference type="GeneID" id="98070076"/>
<dbReference type="Gene3D" id="1.10.150.240">
    <property type="entry name" value="Putative phosphatase, domain 2"/>
    <property type="match status" value="1"/>
</dbReference>
<dbReference type="EMBL" id="ADMC01000027">
    <property type="protein sequence ID" value="EHP45954.1"/>
    <property type="molecule type" value="Genomic_DNA"/>
</dbReference>
<dbReference type="SFLD" id="SFLDG01129">
    <property type="entry name" value="C1.5:_HAD__Beta-PGM__Phosphata"/>
    <property type="match status" value="1"/>
</dbReference>
<gene>
    <name evidence="1" type="ORF">HMPREF9449_02540</name>
</gene>
<dbReference type="Pfam" id="PF00702">
    <property type="entry name" value="Hydrolase"/>
    <property type="match status" value="1"/>
</dbReference>
<reference evidence="1 2" key="1">
    <citation type="submission" date="2012-01" db="EMBL/GenBank/DDBJ databases">
        <title>The Genome Sequence of Odoribacter laneus YIT 12061.</title>
        <authorList>
            <consortium name="The Broad Institute Genome Sequencing Platform"/>
            <person name="Earl A."/>
            <person name="Ward D."/>
            <person name="Feldgarden M."/>
            <person name="Gevers D."/>
            <person name="Morotomi M."/>
            <person name="Young S.K."/>
            <person name="Zeng Q."/>
            <person name="Gargeya S."/>
            <person name="Fitzgerald M."/>
            <person name="Haas B."/>
            <person name="Abouelleil A."/>
            <person name="Alvarado L."/>
            <person name="Arachchi H.M."/>
            <person name="Berlin A."/>
            <person name="Chapman S.B."/>
            <person name="Gearin G."/>
            <person name="Goldberg J."/>
            <person name="Griggs A."/>
            <person name="Gujja S."/>
            <person name="Hansen M."/>
            <person name="Heiman D."/>
            <person name="Howarth C."/>
            <person name="Larimer J."/>
            <person name="Lui A."/>
            <person name="MacDonald P.J.P."/>
            <person name="McCowen C."/>
            <person name="Montmayeur A."/>
            <person name="Murphy C."/>
            <person name="Neiman D."/>
            <person name="Pearson M."/>
            <person name="Priest M."/>
            <person name="Roberts A."/>
            <person name="Saif S."/>
            <person name="Shea T."/>
            <person name="Sisk P."/>
            <person name="Stolte C."/>
            <person name="Sykes S."/>
            <person name="Wortman J."/>
            <person name="Nusbaum C."/>
            <person name="Birren B."/>
        </authorList>
    </citation>
    <scope>NUCLEOTIDE SEQUENCE [LARGE SCALE GENOMIC DNA]</scope>
    <source>
        <strain evidence="1 2">YIT 12061</strain>
    </source>
</reference>
<dbReference type="GO" id="GO:0016787">
    <property type="term" value="F:hydrolase activity"/>
    <property type="evidence" value="ECO:0007669"/>
    <property type="project" value="UniProtKB-KW"/>
</dbReference>
<evidence type="ECO:0000313" key="2">
    <source>
        <dbReference type="Proteomes" id="UP000004892"/>
    </source>
</evidence>
<dbReference type="RefSeq" id="WP_009137685.1">
    <property type="nucleotide sequence ID" value="NZ_JH594597.1"/>
</dbReference>
<keyword evidence="1" id="KW-0378">Hydrolase</keyword>
<dbReference type="PANTHER" id="PTHR43611:SF3">
    <property type="entry name" value="FLAVIN MONONUCLEOTIDE HYDROLASE 1, CHLOROPLATIC"/>
    <property type="match status" value="1"/>
</dbReference>
<dbReference type="SFLD" id="SFLDS00003">
    <property type="entry name" value="Haloacid_Dehalogenase"/>
    <property type="match status" value="1"/>
</dbReference>
<dbReference type="Proteomes" id="UP000004892">
    <property type="component" value="Unassembled WGS sequence"/>
</dbReference>
<dbReference type="STRING" id="742817.HMPREF9449_02540"/>
<keyword evidence="2" id="KW-1185">Reference proteome</keyword>
<proteinExistence type="predicted"/>
<dbReference type="eggNOG" id="COG1011">
    <property type="taxonomic scope" value="Bacteria"/>
</dbReference>
<dbReference type="NCBIfam" id="TIGR01509">
    <property type="entry name" value="HAD-SF-IA-v3"/>
    <property type="match status" value="1"/>
</dbReference>
<evidence type="ECO:0000313" key="1">
    <source>
        <dbReference type="EMBL" id="EHP45954.1"/>
    </source>
</evidence>
<accession>H1DJV4</accession>
<dbReference type="PANTHER" id="PTHR43611">
    <property type="entry name" value="ALPHA-D-GLUCOSE 1-PHOSPHATE PHOSPHATASE"/>
    <property type="match status" value="1"/>
</dbReference>
<name>H1DJV4_9BACT</name>
<organism evidence="1 2">
    <name type="scientific">Odoribacter laneus YIT 12061</name>
    <dbReference type="NCBI Taxonomy" id="742817"/>
    <lineage>
        <taxon>Bacteria</taxon>
        <taxon>Pseudomonadati</taxon>
        <taxon>Bacteroidota</taxon>
        <taxon>Bacteroidia</taxon>
        <taxon>Bacteroidales</taxon>
        <taxon>Odoribacteraceae</taxon>
        <taxon>Odoribacter</taxon>
    </lineage>
</organism>
<comment type="caution">
    <text evidence="1">The sequence shown here is derived from an EMBL/GenBank/DDBJ whole genome shotgun (WGS) entry which is preliminary data.</text>
</comment>
<dbReference type="InterPro" id="IPR023198">
    <property type="entry name" value="PGP-like_dom2"/>
</dbReference>
<dbReference type="InterPro" id="IPR036412">
    <property type="entry name" value="HAD-like_sf"/>
</dbReference>
<protein>
    <submittedName>
        <fullName evidence="1">Epoxide hydrolase domain-like phosphatase</fullName>
    </submittedName>
</protein>
<dbReference type="PRINTS" id="PR00413">
    <property type="entry name" value="HADHALOGNASE"/>
</dbReference>
<sequence length="200" mass="23383">MKNVIFDLGGVVLEWSPKKIEKEFKGDLNLPQKLFQNRFFQDYWIEFDRGMVTEEQIILQMAELSGYTVVQCREFVEFIKHSLTDIPQTVTLIKRLSKLGYKLYCLSNMSVEFYDYLKGREVFRYFDGQIISGLVKQVKPDRAIYCTLLDTYDLKAEESLFIDDLKANIEAASVLGFHTVLFQDRSKGYEEINSILKLKP</sequence>
<dbReference type="Gene3D" id="3.40.50.1000">
    <property type="entry name" value="HAD superfamily/HAD-like"/>
    <property type="match status" value="1"/>
</dbReference>
<dbReference type="PATRIC" id="fig|742817.3.peg.2719"/>
<dbReference type="SUPFAM" id="SSF56784">
    <property type="entry name" value="HAD-like"/>
    <property type="match status" value="1"/>
</dbReference>